<comment type="similarity">
    <text evidence="1">Belongs to the FemABX family.</text>
</comment>
<keyword evidence="5" id="KW-0012">Acyltransferase</keyword>
<dbReference type="InterPro" id="IPR050644">
    <property type="entry name" value="PG_Glycine_Bridge_Synth"/>
</dbReference>
<protein>
    <submittedName>
        <fullName evidence="7">Methicillin resistance protein</fullName>
    </submittedName>
</protein>
<dbReference type="GO" id="GO:0071555">
    <property type="term" value="P:cell wall organization"/>
    <property type="evidence" value="ECO:0007669"/>
    <property type="project" value="UniProtKB-KW"/>
</dbReference>
<evidence type="ECO:0000256" key="5">
    <source>
        <dbReference type="ARBA" id="ARBA00023315"/>
    </source>
</evidence>
<comment type="caution">
    <text evidence="7">The sequence shown here is derived from an EMBL/GenBank/DDBJ whole genome shotgun (WGS) entry which is preliminary data.</text>
</comment>
<evidence type="ECO:0000256" key="3">
    <source>
        <dbReference type="ARBA" id="ARBA00022960"/>
    </source>
</evidence>
<dbReference type="PANTHER" id="PTHR36174:SF1">
    <property type="entry name" value="LIPID II:GLYCINE GLYCYLTRANSFERASE"/>
    <property type="match status" value="1"/>
</dbReference>
<keyword evidence="6" id="KW-0961">Cell wall biogenesis/degradation</keyword>
<dbReference type="GO" id="GO:0009252">
    <property type="term" value="P:peptidoglycan biosynthetic process"/>
    <property type="evidence" value="ECO:0007669"/>
    <property type="project" value="UniProtKB-KW"/>
</dbReference>
<dbReference type="SUPFAM" id="SSF55729">
    <property type="entry name" value="Acyl-CoA N-acyltransferases (Nat)"/>
    <property type="match status" value="1"/>
</dbReference>
<dbReference type="InterPro" id="IPR003447">
    <property type="entry name" value="FEMABX"/>
</dbReference>
<sequence length="272" mass="32012">MTDIRQSVNYAKYLKSQGWIIERIKNTNYFIRKLPLIGSVLKIQRPKNIDFKTTKKLEKKYRVFQTIIEPNLNLNSQKLKANNYKLSKNPYLPSKTLHLDLTSPFVFKKETRRSIKIGDKLKIVEYSTPKEIEKFYKAWKKSVSFNRYVPNLESLINLKKNFLNNHSIFLASHNKVGNIIGGAIFTRSSHDFVYYWYGFTNKEGRTSLSQYSLLYSGILWARKQGCKIFDFEGIYDDRFPNKSWLGFTHFKKSFGGSEVLYPGCYTKFRLPI</sequence>
<keyword evidence="3" id="KW-0133">Cell shape</keyword>
<keyword evidence="4" id="KW-0573">Peptidoglycan synthesis</keyword>
<dbReference type="AlphaFoldDB" id="A0A0F9ZTP4"/>
<dbReference type="GO" id="GO:0016755">
    <property type="term" value="F:aminoacyltransferase activity"/>
    <property type="evidence" value="ECO:0007669"/>
    <property type="project" value="InterPro"/>
</dbReference>
<dbReference type="GO" id="GO:0008360">
    <property type="term" value="P:regulation of cell shape"/>
    <property type="evidence" value="ECO:0007669"/>
    <property type="project" value="UniProtKB-KW"/>
</dbReference>
<gene>
    <name evidence="7" type="ORF">UR38_C0003G0034</name>
</gene>
<dbReference type="InterPro" id="IPR016181">
    <property type="entry name" value="Acyl_CoA_acyltransferase"/>
</dbReference>
<keyword evidence="2" id="KW-0808">Transferase</keyword>
<evidence type="ECO:0000313" key="8">
    <source>
        <dbReference type="Proteomes" id="UP000033995"/>
    </source>
</evidence>
<organism evidence="7 8">
    <name type="scientific">Candidatus Woesebacteria bacterium GW2011_GWA2_33_28</name>
    <dbReference type="NCBI Taxonomy" id="1618561"/>
    <lineage>
        <taxon>Bacteria</taxon>
        <taxon>Candidatus Woeseibacteriota</taxon>
    </lineage>
</organism>
<dbReference type="Gene3D" id="3.40.630.30">
    <property type="match status" value="1"/>
</dbReference>
<name>A0A0F9ZTP4_9BACT</name>
<evidence type="ECO:0000256" key="4">
    <source>
        <dbReference type="ARBA" id="ARBA00022984"/>
    </source>
</evidence>
<dbReference type="PROSITE" id="PS51191">
    <property type="entry name" value="FEMABX"/>
    <property type="match status" value="1"/>
</dbReference>
<evidence type="ECO:0000256" key="1">
    <source>
        <dbReference type="ARBA" id="ARBA00009943"/>
    </source>
</evidence>
<proteinExistence type="inferred from homology"/>
<accession>A0A0F9ZTP4</accession>
<reference evidence="7 8" key="1">
    <citation type="journal article" date="2015" name="Nature">
        <title>rRNA introns, odd ribosomes, and small enigmatic genomes across a large radiation of phyla.</title>
        <authorList>
            <person name="Brown C.T."/>
            <person name="Hug L.A."/>
            <person name="Thomas B.C."/>
            <person name="Sharon I."/>
            <person name="Castelle C.J."/>
            <person name="Singh A."/>
            <person name="Wilkins M.J."/>
            <person name="Williams K.H."/>
            <person name="Banfield J.F."/>
        </authorList>
    </citation>
    <scope>NUCLEOTIDE SEQUENCE [LARGE SCALE GENOMIC DNA]</scope>
</reference>
<dbReference type="EMBL" id="LBOZ01000003">
    <property type="protein sequence ID" value="KKP47629.1"/>
    <property type="molecule type" value="Genomic_DNA"/>
</dbReference>
<dbReference type="PANTHER" id="PTHR36174">
    <property type="entry name" value="LIPID II:GLYCINE GLYCYLTRANSFERASE"/>
    <property type="match status" value="1"/>
</dbReference>
<evidence type="ECO:0000313" key="7">
    <source>
        <dbReference type="EMBL" id="KKP47629.1"/>
    </source>
</evidence>
<dbReference type="Proteomes" id="UP000033995">
    <property type="component" value="Unassembled WGS sequence"/>
</dbReference>
<evidence type="ECO:0000256" key="2">
    <source>
        <dbReference type="ARBA" id="ARBA00022679"/>
    </source>
</evidence>
<evidence type="ECO:0000256" key="6">
    <source>
        <dbReference type="ARBA" id="ARBA00023316"/>
    </source>
</evidence>